<evidence type="ECO:0000259" key="1">
    <source>
        <dbReference type="Pfam" id="PF07687"/>
    </source>
</evidence>
<evidence type="ECO:0000313" key="3">
    <source>
        <dbReference type="Proteomes" id="UP001211894"/>
    </source>
</evidence>
<proteinExistence type="predicted"/>
<feature type="domain" description="Peptidase M20 dimerisation" evidence="1">
    <location>
        <begin position="219"/>
        <end position="308"/>
    </location>
</feature>
<dbReference type="Pfam" id="PF07687">
    <property type="entry name" value="M20_dimer"/>
    <property type="match status" value="1"/>
</dbReference>
<dbReference type="PANTHER" id="PTHR30575:SF3">
    <property type="entry name" value="PEPTIDASE M20 DIMERISATION DOMAIN-CONTAINING PROTEIN"/>
    <property type="match status" value="1"/>
</dbReference>
<comment type="caution">
    <text evidence="2">The sequence shown here is derived from an EMBL/GenBank/DDBJ whole genome shotgun (WGS) entry which is preliminary data.</text>
</comment>
<name>A0ABT4X5U9_9BACI</name>
<evidence type="ECO:0000313" key="2">
    <source>
        <dbReference type="EMBL" id="MDA7027089.1"/>
    </source>
</evidence>
<keyword evidence="3" id="KW-1185">Reference proteome</keyword>
<dbReference type="PIRSF" id="PIRSF005962">
    <property type="entry name" value="Pept_M20D_amidohydro"/>
    <property type="match status" value="1"/>
</dbReference>
<dbReference type="PANTHER" id="PTHR30575">
    <property type="entry name" value="PEPTIDASE M20"/>
    <property type="match status" value="1"/>
</dbReference>
<dbReference type="RefSeq" id="WP_271340943.1">
    <property type="nucleotide sequence ID" value="NZ_JAQKAB010000006.1"/>
</dbReference>
<gene>
    <name evidence="2" type="ORF">PJ311_10760</name>
</gene>
<dbReference type="EMBL" id="JAQKAB010000006">
    <property type="protein sequence ID" value="MDA7027089.1"/>
    <property type="molecule type" value="Genomic_DNA"/>
</dbReference>
<accession>A0ABT4X5U9</accession>
<dbReference type="Gene3D" id="3.40.630.10">
    <property type="entry name" value="Zn peptidases"/>
    <property type="match status" value="2"/>
</dbReference>
<dbReference type="InterPro" id="IPR017439">
    <property type="entry name" value="Amidohydrolase"/>
</dbReference>
<dbReference type="SUPFAM" id="SSF53187">
    <property type="entry name" value="Zn-dependent exopeptidases"/>
    <property type="match status" value="1"/>
</dbReference>
<organism evidence="2 3">
    <name type="scientific">Bacillus changyiensis</name>
    <dbReference type="NCBI Taxonomy" id="3004103"/>
    <lineage>
        <taxon>Bacteria</taxon>
        <taxon>Bacillati</taxon>
        <taxon>Bacillota</taxon>
        <taxon>Bacilli</taxon>
        <taxon>Bacillales</taxon>
        <taxon>Bacillaceae</taxon>
        <taxon>Bacillus</taxon>
    </lineage>
</organism>
<dbReference type="Pfam" id="PF01546">
    <property type="entry name" value="Peptidase_M20"/>
    <property type="match status" value="1"/>
</dbReference>
<dbReference type="InterPro" id="IPR052030">
    <property type="entry name" value="Peptidase_M20/M20A_hydrolases"/>
</dbReference>
<dbReference type="InterPro" id="IPR002933">
    <property type="entry name" value="Peptidase_M20"/>
</dbReference>
<reference evidence="2 3" key="1">
    <citation type="submission" date="2023-01" db="EMBL/GenBank/DDBJ databases">
        <title>Bacillus changyiensis sp. nov., isolated from a coastal deposit.</title>
        <authorList>
            <person name="Xiao G."/>
            <person name="Lai Q."/>
            <person name="Hu Z."/>
            <person name="Shao Z."/>
        </authorList>
    </citation>
    <scope>NUCLEOTIDE SEQUENCE [LARGE SCALE GENOMIC DNA]</scope>
    <source>
        <strain evidence="2 3">CLL-7-23</strain>
    </source>
</reference>
<dbReference type="InterPro" id="IPR011650">
    <property type="entry name" value="Peptidase_M20_dimer"/>
</dbReference>
<protein>
    <submittedName>
        <fullName evidence="2">Amidohydrolase</fullName>
    </submittedName>
</protein>
<dbReference type="InterPro" id="IPR036264">
    <property type="entry name" value="Bact_exopeptidase_dim_dom"/>
</dbReference>
<dbReference type="SUPFAM" id="SSF55031">
    <property type="entry name" value="Bacterial exopeptidase dimerisation domain"/>
    <property type="match status" value="1"/>
</dbReference>
<dbReference type="Proteomes" id="UP001211894">
    <property type="component" value="Unassembled WGS sequence"/>
</dbReference>
<sequence length="418" mass="45653">MMNVIELRRDFHRHPEVGFTEFRTASKIVGILQSLGYQVLYGDDAMDADVRFGVPSEQVFKDTYENVAKDLGEQADLSKMKGGLTAIVGILQGHVEGPTVAYRFDIDALPVAESNEIDHAPAQLDFRSNHQGVMHACGHDGHSAIGLAFAKNMADKNFAGTLKLIFQPAEEGGRGAYAMVKKGVVDDVDRLFCFHLGMGLPSGEISAGVNDFLASTKLKAFFKGVSSHAGCAPEQGRHALVGAATALLNIQALPRYSTAATRINVGTLHGGNSVNIIPAYAEMELETRSNSPEVNEELEHRVRKIIEHSGIMHDLEYGIEVIGKTTIAHCDSDMMTLVEEEAETMADIKHVRKYHSFGAGEDATFFMNHVQKMGGQATYMVIGSSLKAPHHHEKFDLDEEVLPVAVQLLTRLAKRTLQ</sequence>
<dbReference type="NCBIfam" id="TIGR01891">
    <property type="entry name" value="amidohydrolases"/>
    <property type="match status" value="1"/>
</dbReference>